<sequence>MFSSRCRAGEGDCRHLVVVDGRWAARVVIAEVLLTFLPHLAAGARIRVVDAAEHFRCVIQANLSSPSAPPTSPSAACGQALCLEDGRQLLPFFEFIHTRTPYDILGLVPFPIHLSPRFPLRLVSSTLHGPYRRLLTRRIPYCRYLLSVVTTVPTVGSYGSSLSPTSSVPRVTNPNPERLALFIRIVRRAAVPSKPNQEQLRAVLVYSLPTS</sequence>
<evidence type="ECO:0000313" key="2">
    <source>
        <dbReference type="Proteomes" id="UP000815677"/>
    </source>
</evidence>
<accession>A0ABQ0L1X7</accession>
<protein>
    <submittedName>
        <fullName evidence="1">Uncharacterized protein</fullName>
    </submittedName>
</protein>
<name>A0ABQ0L1X7_MYCCL</name>
<gene>
    <name evidence="1" type="ORF">MCHLO_02736</name>
</gene>
<evidence type="ECO:0000313" key="1">
    <source>
        <dbReference type="EMBL" id="GAT45145.1"/>
    </source>
</evidence>
<proteinExistence type="predicted"/>
<keyword evidence="2" id="KW-1185">Reference proteome</keyword>
<dbReference type="EMBL" id="DF840837">
    <property type="protein sequence ID" value="GAT45145.1"/>
    <property type="molecule type" value="Genomic_DNA"/>
</dbReference>
<dbReference type="Proteomes" id="UP000815677">
    <property type="component" value="Unassembled WGS sequence"/>
</dbReference>
<reference evidence="1" key="1">
    <citation type="submission" date="2014-09" db="EMBL/GenBank/DDBJ databases">
        <title>Genome sequence of the luminous mushroom Mycena chlorophos for searching fungal bioluminescence genes.</title>
        <authorList>
            <person name="Tanaka Y."/>
            <person name="Kasuga D."/>
            <person name="Oba Y."/>
            <person name="Hase S."/>
            <person name="Sato K."/>
            <person name="Oba Y."/>
            <person name="Sakakibara Y."/>
        </authorList>
    </citation>
    <scope>NUCLEOTIDE SEQUENCE</scope>
</reference>
<organism evidence="1 2">
    <name type="scientific">Mycena chlorophos</name>
    <name type="common">Agaric fungus</name>
    <name type="synonym">Agaricus chlorophos</name>
    <dbReference type="NCBI Taxonomy" id="658473"/>
    <lineage>
        <taxon>Eukaryota</taxon>
        <taxon>Fungi</taxon>
        <taxon>Dikarya</taxon>
        <taxon>Basidiomycota</taxon>
        <taxon>Agaricomycotina</taxon>
        <taxon>Agaricomycetes</taxon>
        <taxon>Agaricomycetidae</taxon>
        <taxon>Agaricales</taxon>
        <taxon>Marasmiineae</taxon>
        <taxon>Mycenaceae</taxon>
        <taxon>Mycena</taxon>
    </lineage>
</organism>